<protein>
    <submittedName>
        <fullName evidence="2">Saposin B-type domain-containing protein</fullName>
    </submittedName>
</protein>
<dbReference type="Proteomes" id="UP000035642">
    <property type="component" value="Unassembled WGS sequence"/>
</dbReference>
<sequence>MFRNASPSQSEVLDLLASCSSLSVEKHEQTGIHSFNRSLSNAVARCEKCDLTELRELCCAVVGDHTLSESGIEDFSSSAGSNVDVGPFQIGEARGVIEKFGKRKCDIGGSVVRGSTTHQDACGSVQHAT</sequence>
<dbReference type="AlphaFoldDB" id="A0A0K0D8D7"/>
<dbReference type="WBParaSite" id="ACAC_0000633201-mRNA-1">
    <property type="protein sequence ID" value="ACAC_0000633201-mRNA-1"/>
    <property type="gene ID" value="ACAC_0000633201"/>
</dbReference>
<proteinExistence type="predicted"/>
<keyword evidence="1" id="KW-1185">Reference proteome</keyword>
<name>A0A0K0D8D7_ANGCA</name>
<organism evidence="1 2">
    <name type="scientific">Angiostrongylus cantonensis</name>
    <name type="common">Rat lungworm</name>
    <dbReference type="NCBI Taxonomy" id="6313"/>
    <lineage>
        <taxon>Eukaryota</taxon>
        <taxon>Metazoa</taxon>
        <taxon>Ecdysozoa</taxon>
        <taxon>Nematoda</taxon>
        <taxon>Chromadorea</taxon>
        <taxon>Rhabditida</taxon>
        <taxon>Rhabditina</taxon>
        <taxon>Rhabditomorpha</taxon>
        <taxon>Strongyloidea</taxon>
        <taxon>Metastrongylidae</taxon>
        <taxon>Angiostrongylus</taxon>
    </lineage>
</organism>
<accession>A0A0K0D8D7</accession>
<dbReference type="STRING" id="6313.A0A0K0D8D7"/>
<reference evidence="1" key="1">
    <citation type="submission" date="2012-09" db="EMBL/GenBank/DDBJ databases">
        <authorList>
            <person name="Martin A.A."/>
        </authorList>
    </citation>
    <scope>NUCLEOTIDE SEQUENCE</scope>
</reference>
<reference evidence="2" key="2">
    <citation type="submission" date="2017-02" db="UniProtKB">
        <authorList>
            <consortium name="WormBaseParasite"/>
        </authorList>
    </citation>
    <scope>IDENTIFICATION</scope>
</reference>
<evidence type="ECO:0000313" key="1">
    <source>
        <dbReference type="Proteomes" id="UP000035642"/>
    </source>
</evidence>
<evidence type="ECO:0000313" key="2">
    <source>
        <dbReference type="WBParaSite" id="ACAC_0000633201-mRNA-1"/>
    </source>
</evidence>